<feature type="transmembrane region" description="Helical" evidence="6">
    <location>
        <begin position="186"/>
        <end position="204"/>
    </location>
</feature>
<evidence type="ECO:0000256" key="1">
    <source>
        <dbReference type="ARBA" id="ARBA00004651"/>
    </source>
</evidence>
<comment type="subcellular location">
    <subcellularLocation>
        <location evidence="1">Cell membrane</location>
        <topology evidence="1">Multi-pass membrane protein</topology>
    </subcellularLocation>
</comment>
<dbReference type="InterPro" id="IPR036259">
    <property type="entry name" value="MFS_trans_sf"/>
</dbReference>
<sequence>MVRYSIRLSESVRGFADVVQTMDSCADRRPPFPDSESERVTATTSPVITDVSAPPERRTATIVMACLGVFVAYLPITSVAVTLPAIGTAFGATTAQLSWVQDAFVLPMAAFILTAGVFGDVHGRRKVYLVGLCLTALGALVALSAQSISMVWIGQALAGTGAAALLPTTLALISHAVPDVRERGKFIGIWASALMLSLTVGPLVAGPVAESAGWRWIYLLPIPVALIAFAVAVATLPESRAPRARRLDWPGQISAAVSVTALVFGVIEAGVYGFGDTRVVLALLIAVVAAVVFVITEKRSASPMLDLDLFRSRAFTATTLVAMITFLALIGFIFVLSMYFGLVQQLGTIEAGWRLALMNGASMLVGALAGRMMHRVHARFLIGGGLLMVAVAQFALLTIDAETSFAAISWRLVVLGLGMGLVMAPMTATAVSAVPYHLSGMAAAGNNAFRQVGGALGPAVLGALLTAGAMNSLPQKLIDAGVDEPVRDRVVGAVDTDGLAAASGLNLGADTPAVMGAVGDAFLDGMQLCLTFSGVLTAGAAILALVMLRPGRAVEEQPVG</sequence>
<dbReference type="PATRIC" id="fig|1316928.3.peg.252"/>
<dbReference type="CDD" id="cd17321">
    <property type="entry name" value="MFS_MMR_MDR_like"/>
    <property type="match status" value="1"/>
</dbReference>
<proteinExistence type="predicted"/>
<evidence type="ECO:0000256" key="4">
    <source>
        <dbReference type="ARBA" id="ARBA00022989"/>
    </source>
</evidence>
<dbReference type="GO" id="GO:0022857">
    <property type="term" value="F:transmembrane transporter activity"/>
    <property type="evidence" value="ECO:0007669"/>
    <property type="project" value="InterPro"/>
</dbReference>
<protein>
    <submittedName>
        <fullName evidence="8">Permease, MFS superfamily protein</fullName>
    </submittedName>
</protein>
<dbReference type="Proteomes" id="UP000013569">
    <property type="component" value="Unassembled WGS sequence"/>
</dbReference>
<evidence type="ECO:0000256" key="6">
    <source>
        <dbReference type="SAM" id="Phobius"/>
    </source>
</evidence>
<keyword evidence="2" id="KW-0813">Transport</keyword>
<feature type="transmembrane region" description="Helical" evidence="6">
    <location>
        <begin position="279"/>
        <end position="296"/>
    </location>
</feature>
<feature type="transmembrane region" description="Helical" evidence="6">
    <location>
        <begin position="376"/>
        <end position="396"/>
    </location>
</feature>
<evidence type="ECO:0000259" key="7">
    <source>
        <dbReference type="PROSITE" id="PS50850"/>
    </source>
</evidence>
<dbReference type="SUPFAM" id="SSF103473">
    <property type="entry name" value="MFS general substrate transporter"/>
    <property type="match status" value="1"/>
</dbReference>
<name>R7YFQ6_9ACTN</name>
<dbReference type="InterPro" id="IPR011701">
    <property type="entry name" value="MFS"/>
</dbReference>
<feature type="transmembrane region" description="Helical" evidence="6">
    <location>
        <begin position="62"/>
        <end position="87"/>
    </location>
</feature>
<comment type="caution">
    <text evidence="8">The sequence shown here is derived from an EMBL/GenBank/DDBJ whole genome shotgun (WGS) entry which is preliminary data.</text>
</comment>
<feature type="domain" description="Major facilitator superfamily (MFS) profile" evidence="7">
    <location>
        <begin position="61"/>
        <end position="552"/>
    </location>
</feature>
<feature type="transmembrane region" description="Helical" evidence="6">
    <location>
        <begin position="99"/>
        <end position="118"/>
    </location>
</feature>
<dbReference type="AlphaFoldDB" id="R7YFQ6"/>
<feature type="transmembrane region" description="Helical" evidence="6">
    <location>
        <begin position="216"/>
        <end position="237"/>
    </location>
</feature>
<feature type="transmembrane region" description="Helical" evidence="6">
    <location>
        <begin position="525"/>
        <end position="548"/>
    </location>
</feature>
<feature type="transmembrane region" description="Helical" evidence="6">
    <location>
        <begin position="448"/>
        <end position="470"/>
    </location>
</feature>
<organism evidence="8">
    <name type="scientific">Gordonia terrae C-6</name>
    <dbReference type="NCBI Taxonomy" id="1316928"/>
    <lineage>
        <taxon>Bacteria</taxon>
        <taxon>Bacillati</taxon>
        <taxon>Actinomycetota</taxon>
        <taxon>Actinomycetes</taxon>
        <taxon>Mycobacteriales</taxon>
        <taxon>Gordoniaceae</taxon>
        <taxon>Gordonia</taxon>
    </lineage>
</organism>
<feature type="transmembrane region" description="Helical" evidence="6">
    <location>
        <begin position="127"/>
        <end position="145"/>
    </location>
</feature>
<evidence type="ECO:0000256" key="2">
    <source>
        <dbReference type="ARBA" id="ARBA00022448"/>
    </source>
</evidence>
<dbReference type="Pfam" id="PF07690">
    <property type="entry name" value="MFS_1"/>
    <property type="match status" value="1"/>
</dbReference>
<feature type="transmembrane region" description="Helical" evidence="6">
    <location>
        <begin position="351"/>
        <end position="369"/>
    </location>
</feature>
<dbReference type="InterPro" id="IPR020846">
    <property type="entry name" value="MFS_dom"/>
</dbReference>
<dbReference type="GO" id="GO:0005886">
    <property type="term" value="C:plasma membrane"/>
    <property type="evidence" value="ECO:0007669"/>
    <property type="project" value="UniProtKB-SubCell"/>
</dbReference>
<evidence type="ECO:0000256" key="3">
    <source>
        <dbReference type="ARBA" id="ARBA00022692"/>
    </source>
</evidence>
<accession>R7YFQ6</accession>
<reference evidence="8" key="1">
    <citation type="journal article" date="2013" name="Genome Announc.">
        <title>Draft Genome Sequence of a Benzothiophene-Desulfurizing Bacterium, Gordona terrae Strain C-6.</title>
        <authorList>
            <person name="Wang W."/>
            <person name="Ma T."/>
            <person name="Ren Y."/>
            <person name="Li G."/>
        </authorList>
    </citation>
    <scope>NUCLEOTIDE SEQUENCE [LARGE SCALE GENOMIC DNA]</scope>
    <source>
        <strain evidence="8">C-6</strain>
    </source>
</reference>
<dbReference type="EMBL" id="AQPW01000001">
    <property type="protein sequence ID" value="EON34836.1"/>
    <property type="molecule type" value="Genomic_DNA"/>
</dbReference>
<dbReference type="Gene3D" id="1.20.1250.20">
    <property type="entry name" value="MFS general substrate transporter like domains"/>
    <property type="match status" value="1"/>
</dbReference>
<feature type="transmembrane region" description="Helical" evidence="6">
    <location>
        <begin position="151"/>
        <end position="174"/>
    </location>
</feature>
<evidence type="ECO:0000313" key="8">
    <source>
        <dbReference type="EMBL" id="EON34836.1"/>
    </source>
</evidence>
<dbReference type="PANTHER" id="PTHR42718:SF9">
    <property type="entry name" value="MAJOR FACILITATOR SUPERFAMILY MULTIDRUG TRANSPORTER MFSC"/>
    <property type="match status" value="1"/>
</dbReference>
<evidence type="ECO:0000256" key="5">
    <source>
        <dbReference type="ARBA" id="ARBA00023136"/>
    </source>
</evidence>
<gene>
    <name evidence="8" type="ORF">GTC6_01235</name>
</gene>
<feature type="transmembrane region" description="Helical" evidence="6">
    <location>
        <begin position="317"/>
        <end position="339"/>
    </location>
</feature>
<dbReference type="PROSITE" id="PS50850">
    <property type="entry name" value="MFS"/>
    <property type="match status" value="1"/>
</dbReference>
<feature type="transmembrane region" description="Helical" evidence="6">
    <location>
        <begin position="408"/>
        <end position="436"/>
    </location>
</feature>
<feature type="transmembrane region" description="Helical" evidence="6">
    <location>
        <begin position="249"/>
        <end position="267"/>
    </location>
</feature>
<dbReference type="PANTHER" id="PTHR42718">
    <property type="entry name" value="MAJOR FACILITATOR SUPERFAMILY MULTIDRUG TRANSPORTER MFSC"/>
    <property type="match status" value="1"/>
</dbReference>
<keyword evidence="3 6" id="KW-0812">Transmembrane</keyword>
<keyword evidence="5 6" id="KW-0472">Membrane</keyword>
<keyword evidence="4 6" id="KW-1133">Transmembrane helix</keyword>